<dbReference type="AlphaFoldDB" id="A0AAD7BX45"/>
<dbReference type="GO" id="GO:0008263">
    <property type="term" value="F:pyrimidine-specific mismatch base pair DNA N-glycosylase activity"/>
    <property type="evidence" value="ECO:0007669"/>
    <property type="project" value="TreeGrafter"/>
</dbReference>
<reference evidence="6" key="1">
    <citation type="submission" date="2023-03" db="EMBL/GenBank/DDBJ databases">
        <title>Massive genome expansion in bonnet fungi (Mycena s.s.) driven by repeated elements and novel gene families across ecological guilds.</title>
        <authorList>
            <consortium name="Lawrence Berkeley National Laboratory"/>
            <person name="Harder C.B."/>
            <person name="Miyauchi S."/>
            <person name="Viragh M."/>
            <person name="Kuo A."/>
            <person name="Thoen E."/>
            <person name="Andreopoulos B."/>
            <person name="Lu D."/>
            <person name="Skrede I."/>
            <person name="Drula E."/>
            <person name="Henrissat B."/>
            <person name="Morin E."/>
            <person name="Kohler A."/>
            <person name="Barry K."/>
            <person name="LaButti K."/>
            <person name="Morin E."/>
            <person name="Salamov A."/>
            <person name="Lipzen A."/>
            <person name="Mereny Z."/>
            <person name="Hegedus B."/>
            <person name="Baldrian P."/>
            <person name="Stursova M."/>
            <person name="Weitz H."/>
            <person name="Taylor A."/>
            <person name="Grigoriev I.V."/>
            <person name="Nagy L.G."/>
            <person name="Martin F."/>
            <person name="Kauserud H."/>
        </authorList>
    </citation>
    <scope>NUCLEOTIDE SEQUENCE</scope>
    <source>
        <strain evidence="6">9284</strain>
    </source>
</reference>
<evidence type="ECO:0000313" key="7">
    <source>
        <dbReference type="Proteomes" id="UP001221142"/>
    </source>
</evidence>
<gene>
    <name evidence="6" type="ORF">FB45DRAFT_791940</name>
</gene>
<proteinExistence type="predicted"/>
<evidence type="ECO:0000259" key="5">
    <source>
        <dbReference type="Pfam" id="PF03167"/>
    </source>
</evidence>
<feature type="compositionally biased region" description="Polar residues" evidence="4">
    <location>
        <begin position="10"/>
        <end position="20"/>
    </location>
</feature>
<evidence type="ECO:0000256" key="4">
    <source>
        <dbReference type="SAM" id="MobiDB-lite"/>
    </source>
</evidence>
<accession>A0AAD7BX45</accession>
<keyword evidence="2" id="KW-0378">Hydrolase</keyword>
<protein>
    <submittedName>
        <fullName evidence="6">Uracil-DNA glycosylase-like protein</fullName>
    </submittedName>
</protein>
<evidence type="ECO:0000256" key="3">
    <source>
        <dbReference type="ARBA" id="ARBA00023204"/>
    </source>
</evidence>
<organism evidence="6 7">
    <name type="scientific">Roridomyces roridus</name>
    <dbReference type="NCBI Taxonomy" id="1738132"/>
    <lineage>
        <taxon>Eukaryota</taxon>
        <taxon>Fungi</taxon>
        <taxon>Dikarya</taxon>
        <taxon>Basidiomycota</taxon>
        <taxon>Agaricomycotina</taxon>
        <taxon>Agaricomycetes</taxon>
        <taxon>Agaricomycetidae</taxon>
        <taxon>Agaricales</taxon>
        <taxon>Marasmiineae</taxon>
        <taxon>Mycenaceae</taxon>
        <taxon>Roridomyces</taxon>
    </lineage>
</organism>
<dbReference type="Pfam" id="PF03167">
    <property type="entry name" value="UDG"/>
    <property type="match status" value="1"/>
</dbReference>
<evidence type="ECO:0000313" key="6">
    <source>
        <dbReference type="EMBL" id="KAJ7632742.1"/>
    </source>
</evidence>
<dbReference type="InterPro" id="IPR005122">
    <property type="entry name" value="Uracil-DNA_glycosylase-like"/>
</dbReference>
<evidence type="ECO:0000256" key="2">
    <source>
        <dbReference type="ARBA" id="ARBA00022801"/>
    </source>
</evidence>
<keyword evidence="1" id="KW-0227">DNA damage</keyword>
<dbReference type="PANTHER" id="PTHR12159">
    <property type="entry name" value="G/T AND G/U MISMATCH-SPECIFIC DNA GLYCOSYLASE"/>
    <property type="match status" value="1"/>
</dbReference>
<dbReference type="EMBL" id="JARKIF010000008">
    <property type="protein sequence ID" value="KAJ7632742.1"/>
    <property type="molecule type" value="Genomic_DNA"/>
</dbReference>
<feature type="domain" description="Uracil-DNA glycosylase-like" evidence="5">
    <location>
        <begin position="88"/>
        <end position="253"/>
    </location>
</feature>
<keyword evidence="3" id="KW-0234">DNA repair</keyword>
<dbReference type="PANTHER" id="PTHR12159:SF9">
    <property type="entry name" value="G_T MISMATCH-SPECIFIC THYMINE DNA GLYCOSYLASE"/>
    <property type="match status" value="1"/>
</dbReference>
<dbReference type="InterPro" id="IPR036895">
    <property type="entry name" value="Uracil-DNA_glycosylase-like_sf"/>
</dbReference>
<dbReference type="Gene3D" id="3.40.470.10">
    <property type="entry name" value="Uracil-DNA glycosylase-like domain"/>
    <property type="match status" value="1"/>
</dbReference>
<name>A0AAD7BX45_9AGAR</name>
<dbReference type="GO" id="GO:0004844">
    <property type="term" value="F:uracil DNA N-glycosylase activity"/>
    <property type="evidence" value="ECO:0007669"/>
    <property type="project" value="TreeGrafter"/>
</dbReference>
<feature type="region of interest" description="Disordered" evidence="4">
    <location>
        <begin position="1"/>
        <end position="74"/>
    </location>
</feature>
<evidence type="ECO:0000256" key="1">
    <source>
        <dbReference type="ARBA" id="ARBA00022763"/>
    </source>
</evidence>
<dbReference type="InterPro" id="IPR015637">
    <property type="entry name" value="MUG/TDG"/>
</dbReference>
<dbReference type="GO" id="GO:0006285">
    <property type="term" value="P:base-excision repair, AP site formation"/>
    <property type="evidence" value="ECO:0007669"/>
    <property type="project" value="InterPro"/>
</dbReference>
<comment type="caution">
    <text evidence="6">The sequence shown here is derived from an EMBL/GenBank/DDBJ whole genome shotgun (WGS) entry which is preliminary data.</text>
</comment>
<keyword evidence="7" id="KW-1185">Reference proteome</keyword>
<dbReference type="CDD" id="cd10028">
    <property type="entry name" value="UDG-F2_TDG_MUG"/>
    <property type="match status" value="1"/>
</dbReference>
<sequence length="276" mass="31101">MKEEEEDSATLVQFRSSLSQFALGASPTKDQPELRRSPRKSRPLTSEQDSPSRREAKPYSPSRSPKKKRAYAAPETYGHLRQLNDQLTADLDVIFCGINPGQKSAETGHHFGHPSNHFWWCLHQSGFTDTKLSPTEDFTLPDRFSLGLTNLVDRPTAEVSIPSLSSECHPTHRKQTELSADEQSASVPAFLAKVARFRPRVVCFVGLNIAQVVESSLQRTKSLKLKHAKTSGLRQYKMIHPSPSKYCRNSVFRRSEYFWLGNTVPATSKSQDITRT</sequence>
<dbReference type="SUPFAM" id="SSF52141">
    <property type="entry name" value="Uracil-DNA glycosylase-like"/>
    <property type="match status" value="1"/>
</dbReference>
<dbReference type="Proteomes" id="UP001221142">
    <property type="component" value="Unassembled WGS sequence"/>
</dbReference>